<dbReference type="GO" id="GO:0004605">
    <property type="term" value="F:phosphatidate cytidylyltransferase activity"/>
    <property type="evidence" value="ECO:0007669"/>
    <property type="project" value="UniProtKB-EC"/>
</dbReference>
<name>A0A849CE56_PASMD</name>
<keyword evidence="10 18" id="KW-0808">Transferase</keyword>
<comment type="caution">
    <text evidence="20">The sequence shown here is derived from an EMBL/GenBank/DDBJ whole genome shotgun (WGS) entry which is preliminary data.</text>
</comment>
<dbReference type="EMBL" id="PPVL01000001">
    <property type="protein sequence ID" value="NNI77867.1"/>
    <property type="molecule type" value="Genomic_DNA"/>
</dbReference>
<evidence type="ECO:0000256" key="6">
    <source>
        <dbReference type="ARBA" id="ARBA00012487"/>
    </source>
</evidence>
<evidence type="ECO:0000313" key="20">
    <source>
        <dbReference type="EMBL" id="NNI77867.1"/>
    </source>
</evidence>
<comment type="similarity">
    <text evidence="5 18">Belongs to the CDS family.</text>
</comment>
<dbReference type="RefSeq" id="WP_005752429.1">
    <property type="nucleotide sequence ID" value="NZ_CP017961.1"/>
</dbReference>
<evidence type="ECO:0000256" key="2">
    <source>
        <dbReference type="ARBA" id="ARBA00004651"/>
    </source>
</evidence>
<dbReference type="PANTHER" id="PTHR46382">
    <property type="entry name" value="PHOSPHATIDATE CYTIDYLYLTRANSFERASE"/>
    <property type="match status" value="1"/>
</dbReference>
<keyword evidence="16" id="KW-0594">Phospholipid biosynthesis</keyword>
<feature type="transmembrane region" description="Helical" evidence="19">
    <location>
        <begin position="53"/>
        <end position="72"/>
    </location>
</feature>
<evidence type="ECO:0000256" key="10">
    <source>
        <dbReference type="ARBA" id="ARBA00022679"/>
    </source>
</evidence>
<feature type="transmembrane region" description="Helical" evidence="19">
    <location>
        <begin position="120"/>
        <end position="138"/>
    </location>
</feature>
<dbReference type="InterPro" id="IPR000374">
    <property type="entry name" value="PC_trans"/>
</dbReference>
<dbReference type="GO" id="GO:0016024">
    <property type="term" value="P:CDP-diacylglycerol biosynthetic process"/>
    <property type="evidence" value="ECO:0007669"/>
    <property type="project" value="UniProtKB-UniPathway"/>
</dbReference>
<evidence type="ECO:0000256" key="18">
    <source>
        <dbReference type="RuleBase" id="RU003938"/>
    </source>
</evidence>
<evidence type="ECO:0000256" key="8">
    <source>
        <dbReference type="ARBA" id="ARBA00022475"/>
    </source>
</evidence>
<comment type="subcellular location">
    <subcellularLocation>
        <location evidence="2">Cell membrane</location>
        <topology evidence="2">Multi-pass membrane protein</topology>
    </subcellularLocation>
</comment>
<keyword evidence="14" id="KW-0443">Lipid metabolism</keyword>
<feature type="transmembrane region" description="Helical" evidence="19">
    <location>
        <begin position="87"/>
        <end position="108"/>
    </location>
</feature>
<reference evidence="20 21" key="1">
    <citation type="journal article" date="2018" name="Front. Microbiol.">
        <title>Genetic and Phylogenetic Characteristics of Pasteurella multocida Isolates From Different Host Species.</title>
        <authorList>
            <person name="Peng Z."/>
            <person name="Liang W."/>
            <person name="Wang F."/>
            <person name="Xu Z."/>
            <person name="Xie Z."/>
            <person name="Lian Z."/>
            <person name="Hua L."/>
            <person name="Zhou R."/>
            <person name="Chen H."/>
            <person name="Wu B."/>
        </authorList>
    </citation>
    <scope>NUCLEOTIDE SEQUENCE [LARGE SCALE GENOMIC DNA]</scope>
    <source>
        <strain evidence="20 21">HNA06</strain>
    </source>
</reference>
<dbReference type="GO" id="GO:0005886">
    <property type="term" value="C:plasma membrane"/>
    <property type="evidence" value="ECO:0007669"/>
    <property type="project" value="UniProtKB-SubCell"/>
</dbReference>
<feature type="transmembrane region" description="Helical" evidence="19">
    <location>
        <begin position="218"/>
        <end position="239"/>
    </location>
</feature>
<comment type="pathway">
    <text evidence="3 18">Phospholipid metabolism; CDP-diacylglycerol biosynthesis; CDP-diacylglycerol from sn-glycerol 3-phosphate: step 3/3.</text>
</comment>
<evidence type="ECO:0000256" key="12">
    <source>
        <dbReference type="ARBA" id="ARBA00022695"/>
    </source>
</evidence>
<feature type="transmembrane region" description="Helical" evidence="19">
    <location>
        <begin position="150"/>
        <end position="173"/>
    </location>
</feature>
<dbReference type="PROSITE" id="PS01315">
    <property type="entry name" value="CDS"/>
    <property type="match status" value="1"/>
</dbReference>
<comment type="catalytic activity">
    <reaction evidence="1 18">
        <text>a 1,2-diacyl-sn-glycero-3-phosphate + CTP + H(+) = a CDP-1,2-diacyl-sn-glycerol + diphosphate</text>
        <dbReference type="Rhea" id="RHEA:16229"/>
        <dbReference type="ChEBI" id="CHEBI:15378"/>
        <dbReference type="ChEBI" id="CHEBI:33019"/>
        <dbReference type="ChEBI" id="CHEBI:37563"/>
        <dbReference type="ChEBI" id="CHEBI:58332"/>
        <dbReference type="ChEBI" id="CHEBI:58608"/>
        <dbReference type="EC" id="2.7.7.41"/>
    </reaction>
</comment>
<dbReference type="Proteomes" id="UP000540079">
    <property type="component" value="Unassembled WGS sequence"/>
</dbReference>
<dbReference type="EC" id="2.7.7.41" evidence="6 18"/>
<keyword evidence="17" id="KW-1208">Phospholipid metabolism</keyword>
<dbReference type="UniPathway" id="UPA00557">
    <property type="reaction ID" value="UER00614"/>
</dbReference>
<evidence type="ECO:0000256" key="1">
    <source>
        <dbReference type="ARBA" id="ARBA00001698"/>
    </source>
</evidence>
<keyword evidence="9" id="KW-0444">Lipid biosynthesis</keyword>
<keyword evidence="8" id="KW-1003">Cell membrane</keyword>
<feature type="transmembrane region" description="Helical" evidence="19">
    <location>
        <begin position="194"/>
        <end position="212"/>
    </location>
</feature>
<keyword evidence="11 18" id="KW-0812">Transmembrane</keyword>
<keyword evidence="12 18" id="KW-0548">Nucleotidyltransferase</keyword>
<protein>
    <recommendedName>
        <fullName evidence="7 18">Phosphatidate cytidylyltransferase</fullName>
        <ecNumber evidence="6 18">2.7.7.41</ecNumber>
    </recommendedName>
</protein>
<evidence type="ECO:0000256" key="9">
    <source>
        <dbReference type="ARBA" id="ARBA00022516"/>
    </source>
</evidence>
<organism evidence="20 21">
    <name type="scientific">Pasteurella multocida</name>
    <dbReference type="NCBI Taxonomy" id="747"/>
    <lineage>
        <taxon>Bacteria</taxon>
        <taxon>Pseudomonadati</taxon>
        <taxon>Pseudomonadota</taxon>
        <taxon>Gammaproteobacteria</taxon>
        <taxon>Pasteurellales</taxon>
        <taxon>Pasteurellaceae</taxon>
        <taxon>Pasteurella</taxon>
    </lineage>
</organism>
<evidence type="ECO:0000256" key="7">
    <source>
        <dbReference type="ARBA" id="ARBA00019373"/>
    </source>
</evidence>
<dbReference type="Pfam" id="PF01148">
    <property type="entry name" value="CTP_transf_1"/>
    <property type="match status" value="1"/>
</dbReference>
<dbReference type="AlphaFoldDB" id="A0A849CE56"/>
<evidence type="ECO:0000256" key="19">
    <source>
        <dbReference type="SAM" id="Phobius"/>
    </source>
</evidence>
<evidence type="ECO:0000256" key="11">
    <source>
        <dbReference type="ARBA" id="ARBA00022692"/>
    </source>
</evidence>
<keyword evidence="15 19" id="KW-0472">Membrane</keyword>
<proteinExistence type="inferred from homology"/>
<evidence type="ECO:0000256" key="3">
    <source>
        <dbReference type="ARBA" id="ARBA00005119"/>
    </source>
</evidence>
<feature type="transmembrane region" description="Helical" evidence="19">
    <location>
        <begin position="12"/>
        <end position="41"/>
    </location>
</feature>
<evidence type="ECO:0000256" key="14">
    <source>
        <dbReference type="ARBA" id="ARBA00023098"/>
    </source>
</evidence>
<keyword evidence="13 19" id="KW-1133">Transmembrane helix</keyword>
<sequence>MLKERVLSAIMLIAIVFIALFFFSPFYFALAVGVVVILAVWEWTQFAHFKWSFWRLGLTGLSAAFLFLWIYGESDYLNAGRVFENTLSLLLFSSVLWWFVALGLVISYPKGATYWGKNKLLQFVFAFLTLVPFFAGVLRLRLAHYVTDPYHGLILLLYVFILVWSADSGAYFAGRQFGKNKLAPKVSPGKSWEGVIGGLVTAGILASIFIHFTQESLLSGISIPAFIALSVATVAVSILGDLTESMFKRQSGIKDSSQLIPGHGGILDRIDSLTAAVPFFAYFYFFVIS</sequence>
<evidence type="ECO:0000256" key="17">
    <source>
        <dbReference type="ARBA" id="ARBA00023264"/>
    </source>
</evidence>
<evidence type="ECO:0000256" key="16">
    <source>
        <dbReference type="ARBA" id="ARBA00023209"/>
    </source>
</evidence>
<accession>A0A849CE56</accession>
<evidence type="ECO:0000256" key="13">
    <source>
        <dbReference type="ARBA" id="ARBA00022989"/>
    </source>
</evidence>
<dbReference type="PANTHER" id="PTHR46382:SF1">
    <property type="entry name" value="PHOSPHATIDATE CYTIDYLYLTRANSFERASE"/>
    <property type="match status" value="1"/>
</dbReference>
<evidence type="ECO:0000256" key="5">
    <source>
        <dbReference type="ARBA" id="ARBA00010185"/>
    </source>
</evidence>
<evidence type="ECO:0000313" key="21">
    <source>
        <dbReference type="Proteomes" id="UP000540079"/>
    </source>
</evidence>
<evidence type="ECO:0000256" key="15">
    <source>
        <dbReference type="ARBA" id="ARBA00023136"/>
    </source>
</evidence>
<comment type="pathway">
    <text evidence="4">Lipid metabolism.</text>
</comment>
<evidence type="ECO:0000256" key="4">
    <source>
        <dbReference type="ARBA" id="ARBA00005189"/>
    </source>
</evidence>
<gene>
    <name evidence="20" type="ORF">C2800_00240</name>
</gene>